<keyword evidence="2" id="KW-1185">Reference proteome</keyword>
<comment type="caution">
    <text evidence="1">The sequence shown here is derived from an EMBL/GenBank/DDBJ whole genome shotgun (WGS) entry which is preliminary data.</text>
</comment>
<protein>
    <submittedName>
        <fullName evidence="1">Uncharacterized protein</fullName>
    </submittedName>
</protein>
<organism evidence="1 2">
    <name type="scientific">Gossypium stocksii</name>
    <dbReference type="NCBI Taxonomy" id="47602"/>
    <lineage>
        <taxon>Eukaryota</taxon>
        <taxon>Viridiplantae</taxon>
        <taxon>Streptophyta</taxon>
        <taxon>Embryophyta</taxon>
        <taxon>Tracheophyta</taxon>
        <taxon>Spermatophyta</taxon>
        <taxon>Magnoliopsida</taxon>
        <taxon>eudicotyledons</taxon>
        <taxon>Gunneridae</taxon>
        <taxon>Pentapetalae</taxon>
        <taxon>rosids</taxon>
        <taxon>malvids</taxon>
        <taxon>Malvales</taxon>
        <taxon>Malvaceae</taxon>
        <taxon>Malvoideae</taxon>
        <taxon>Gossypium</taxon>
    </lineage>
</organism>
<dbReference type="Proteomes" id="UP000828251">
    <property type="component" value="Unassembled WGS sequence"/>
</dbReference>
<name>A0A9D3UWD9_9ROSI</name>
<dbReference type="EMBL" id="JAIQCV010000009">
    <property type="protein sequence ID" value="KAH1063645.1"/>
    <property type="molecule type" value="Genomic_DNA"/>
</dbReference>
<reference evidence="1 2" key="1">
    <citation type="journal article" date="2021" name="Plant Biotechnol. J.">
        <title>Multi-omics assisted identification of the key and species-specific regulatory components of drought-tolerant mechanisms in Gossypium stocksii.</title>
        <authorList>
            <person name="Yu D."/>
            <person name="Ke L."/>
            <person name="Zhang D."/>
            <person name="Wu Y."/>
            <person name="Sun Y."/>
            <person name="Mei J."/>
            <person name="Sun J."/>
            <person name="Sun Y."/>
        </authorList>
    </citation>
    <scope>NUCLEOTIDE SEQUENCE [LARGE SCALE GENOMIC DNA]</scope>
    <source>
        <strain evidence="2">cv. E1</strain>
        <tissue evidence="1">Leaf</tissue>
    </source>
</reference>
<accession>A0A9D3UWD9</accession>
<evidence type="ECO:0000313" key="2">
    <source>
        <dbReference type="Proteomes" id="UP000828251"/>
    </source>
</evidence>
<proteinExistence type="predicted"/>
<evidence type="ECO:0000313" key="1">
    <source>
        <dbReference type="EMBL" id="KAH1063645.1"/>
    </source>
</evidence>
<dbReference type="AlphaFoldDB" id="A0A9D3UWD9"/>
<gene>
    <name evidence="1" type="ORF">J1N35_028632</name>
</gene>
<sequence length="53" mass="5941">MEPNIVGELRKRNGAKYCWGIKERSGISHVVIECPFPTLPHFGTMHASMVVLC</sequence>